<comment type="caution">
    <text evidence="3">The sequence shown here is derived from an EMBL/GenBank/DDBJ whole genome shotgun (WGS) entry which is preliminary data.</text>
</comment>
<evidence type="ECO:0000313" key="3">
    <source>
        <dbReference type="EMBL" id="ENX33922.1"/>
    </source>
</evidence>
<feature type="coiled-coil region" evidence="1">
    <location>
        <begin position="44"/>
        <end position="71"/>
    </location>
</feature>
<reference evidence="3 4" key="1">
    <citation type="submission" date="2013-02" db="EMBL/GenBank/DDBJ databases">
        <title>The Genome Sequence of Acinetobacter sp. NIPH 1859.</title>
        <authorList>
            <consortium name="The Broad Institute Genome Sequencing Platform"/>
            <consortium name="The Broad Institute Genome Sequencing Center for Infectious Disease"/>
            <person name="Cerqueira G."/>
            <person name="Feldgarden M."/>
            <person name="Courvalin P."/>
            <person name="Perichon B."/>
            <person name="Grillot-Courvalin C."/>
            <person name="Clermont D."/>
            <person name="Rocha E."/>
            <person name="Yoon E.-J."/>
            <person name="Nemec A."/>
            <person name="Walker B."/>
            <person name="Young S.K."/>
            <person name="Zeng Q."/>
            <person name="Gargeya S."/>
            <person name="Fitzgerald M."/>
            <person name="Haas B."/>
            <person name="Abouelleil A."/>
            <person name="Alvarado L."/>
            <person name="Arachchi H.M."/>
            <person name="Berlin A.M."/>
            <person name="Chapman S.B."/>
            <person name="Dewar J."/>
            <person name="Goldberg J."/>
            <person name="Griggs A."/>
            <person name="Gujja S."/>
            <person name="Hansen M."/>
            <person name="Howarth C."/>
            <person name="Imamovic A."/>
            <person name="Larimer J."/>
            <person name="McCowan C."/>
            <person name="Murphy C."/>
            <person name="Neiman D."/>
            <person name="Pearson M."/>
            <person name="Priest M."/>
            <person name="Roberts A."/>
            <person name="Saif S."/>
            <person name="Shea T."/>
            <person name="Sisk P."/>
            <person name="Sykes S."/>
            <person name="Wortman J."/>
            <person name="Nusbaum C."/>
            <person name="Birren B."/>
        </authorList>
    </citation>
    <scope>NUCLEOTIDE SEQUENCE [LARGE SCALE GENOMIC DNA]</scope>
    <source>
        <strain evidence="3 4">NIPH 1859</strain>
    </source>
</reference>
<evidence type="ECO:0008006" key="5">
    <source>
        <dbReference type="Google" id="ProtNLM"/>
    </source>
</evidence>
<protein>
    <recommendedName>
        <fullName evidence="5">Holin of 3TMs, for gene-transfer release</fullName>
    </recommendedName>
</protein>
<dbReference type="Proteomes" id="UP000013009">
    <property type="component" value="Unassembled WGS sequence"/>
</dbReference>
<sequence>MKKTQFKRPRNLVPSAPSVGTIAAVTEKVEQPEVENSETVAELKQKYLDQAKRHQKRVEELQTEIAEKDRMFKPVLLASTPHEGFLVKNSHTFWKWLSTWAFAAICYVSVYGVPAEVIALVPEASQNKVTAVLALLGFVGRFINQSKPKPLPPASDTLKENADV</sequence>
<keyword evidence="2" id="KW-1133">Transmembrane helix</keyword>
<evidence type="ECO:0000313" key="4">
    <source>
        <dbReference type="Proteomes" id="UP000013009"/>
    </source>
</evidence>
<accession>N9R450</accession>
<keyword evidence="4" id="KW-1185">Reference proteome</keyword>
<evidence type="ECO:0000256" key="2">
    <source>
        <dbReference type="SAM" id="Phobius"/>
    </source>
</evidence>
<dbReference type="HOGENOM" id="CLU_137182_0_0_6"/>
<dbReference type="PATRIC" id="fig|1217695.3.peg.2515"/>
<keyword evidence="2" id="KW-0472">Membrane</keyword>
<dbReference type="RefSeq" id="WP_005274870.1">
    <property type="nucleotide sequence ID" value="NZ_KB850195.1"/>
</dbReference>
<gene>
    <name evidence="3" type="ORF">F889_02586</name>
</gene>
<keyword evidence="1" id="KW-0175">Coiled coil</keyword>
<feature type="transmembrane region" description="Helical" evidence="2">
    <location>
        <begin position="93"/>
        <end position="113"/>
    </location>
</feature>
<dbReference type="AlphaFoldDB" id="N9R450"/>
<evidence type="ECO:0000256" key="1">
    <source>
        <dbReference type="SAM" id="Coils"/>
    </source>
</evidence>
<name>N9R450_9GAMM</name>
<dbReference type="Pfam" id="PF25612">
    <property type="entry name" value="DUF7940"/>
    <property type="match status" value="1"/>
</dbReference>
<dbReference type="OrthoDB" id="6713564at2"/>
<dbReference type="EMBL" id="APRZ01000017">
    <property type="protein sequence ID" value="ENX33922.1"/>
    <property type="molecule type" value="Genomic_DNA"/>
</dbReference>
<dbReference type="InterPro" id="IPR057700">
    <property type="entry name" value="DUF7940"/>
</dbReference>
<keyword evidence="2" id="KW-0812">Transmembrane</keyword>
<proteinExistence type="predicted"/>
<organism evidence="3 4">
    <name type="scientific">Acinetobacter colistiniresistens</name>
    <dbReference type="NCBI Taxonomy" id="280145"/>
    <lineage>
        <taxon>Bacteria</taxon>
        <taxon>Pseudomonadati</taxon>
        <taxon>Pseudomonadota</taxon>
        <taxon>Gammaproteobacteria</taxon>
        <taxon>Moraxellales</taxon>
        <taxon>Moraxellaceae</taxon>
        <taxon>Acinetobacter</taxon>
    </lineage>
</organism>